<reference evidence="4" key="2">
    <citation type="journal article" date="2021" name="PeerJ">
        <title>Extensive microbial diversity within the chicken gut microbiome revealed by metagenomics and culture.</title>
        <authorList>
            <person name="Gilroy R."/>
            <person name="Ravi A."/>
            <person name="Getino M."/>
            <person name="Pursley I."/>
            <person name="Horton D.L."/>
            <person name="Alikhan N.F."/>
            <person name="Baker D."/>
            <person name="Gharbi K."/>
            <person name="Hall N."/>
            <person name="Watson M."/>
            <person name="Adriaenssens E.M."/>
            <person name="Foster-Nyarko E."/>
            <person name="Jarju S."/>
            <person name="Secka A."/>
            <person name="Antonio M."/>
            <person name="Oren A."/>
            <person name="Chaudhuri R.R."/>
            <person name="La Ragione R."/>
            <person name="Hildebrand F."/>
            <person name="Pallen M.J."/>
        </authorList>
    </citation>
    <scope>NUCLEOTIDE SEQUENCE</scope>
    <source>
        <strain evidence="4">ChiHecec3B27-6122</strain>
    </source>
</reference>
<reference evidence="4" key="1">
    <citation type="submission" date="2020-10" db="EMBL/GenBank/DDBJ databases">
        <authorList>
            <person name="Gilroy R."/>
        </authorList>
    </citation>
    <scope>NUCLEOTIDE SEQUENCE</scope>
    <source>
        <strain evidence="4">ChiHecec3B27-6122</strain>
    </source>
</reference>
<dbReference type="InterPro" id="IPR003658">
    <property type="entry name" value="Anti-sigma_ant"/>
</dbReference>
<dbReference type="SUPFAM" id="SSF52091">
    <property type="entry name" value="SpoIIaa-like"/>
    <property type="match status" value="1"/>
</dbReference>
<evidence type="ECO:0000259" key="3">
    <source>
        <dbReference type="PROSITE" id="PS50801"/>
    </source>
</evidence>
<dbReference type="AlphaFoldDB" id="A0A9D1G684"/>
<dbReference type="Pfam" id="PF01740">
    <property type="entry name" value="STAS"/>
    <property type="match status" value="1"/>
</dbReference>
<dbReference type="NCBIfam" id="TIGR00377">
    <property type="entry name" value="ant_ant_sig"/>
    <property type="match status" value="1"/>
</dbReference>
<name>A0A9D1G684_9FIRM</name>
<evidence type="ECO:0000313" key="4">
    <source>
        <dbReference type="EMBL" id="HIS97956.1"/>
    </source>
</evidence>
<dbReference type="PANTHER" id="PTHR33495:SF2">
    <property type="entry name" value="ANTI-SIGMA FACTOR ANTAGONIST TM_1081-RELATED"/>
    <property type="match status" value="1"/>
</dbReference>
<dbReference type="PANTHER" id="PTHR33495">
    <property type="entry name" value="ANTI-SIGMA FACTOR ANTAGONIST TM_1081-RELATED-RELATED"/>
    <property type="match status" value="1"/>
</dbReference>
<sequence length="106" mass="11638">MDITTSYSSGRLILHLSGELDHHGARGAMETISGLLEKYMPRDAVLDLAGLTFMDSSGIALIMKTRQWMHDTGGRAQVANPGKQPLRVLDASGIDRFITVKGERRQ</sequence>
<dbReference type="GO" id="GO:0043856">
    <property type="term" value="F:anti-sigma factor antagonist activity"/>
    <property type="evidence" value="ECO:0007669"/>
    <property type="project" value="InterPro"/>
</dbReference>
<evidence type="ECO:0000256" key="1">
    <source>
        <dbReference type="ARBA" id="ARBA00009013"/>
    </source>
</evidence>
<dbReference type="InterPro" id="IPR002645">
    <property type="entry name" value="STAS_dom"/>
</dbReference>
<dbReference type="Proteomes" id="UP000886876">
    <property type="component" value="Unassembled WGS sequence"/>
</dbReference>
<proteinExistence type="inferred from homology"/>
<evidence type="ECO:0000313" key="5">
    <source>
        <dbReference type="Proteomes" id="UP000886876"/>
    </source>
</evidence>
<evidence type="ECO:0000256" key="2">
    <source>
        <dbReference type="RuleBase" id="RU003749"/>
    </source>
</evidence>
<comment type="similarity">
    <text evidence="1 2">Belongs to the anti-sigma-factor antagonist family.</text>
</comment>
<comment type="caution">
    <text evidence="4">The sequence shown here is derived from an EMBL/GenBank/DDBJ whole genome shotgun (WGS) entry which is preliminary data.</text>
</comment>
<dbReference type="InterPro" id="IPR036513">
    <property type="entry name" value="STAS_dom_sf"/>
</dbReference>
<organism evidence="4 5">
    <name type="scientific">Candidatus Scatomorpha pullistercoris</name>
    <dbReference type="NCBI Taxonomy" id="2840929"/>
    <lineage>
        <taxon>Bacteria</taxon>
        <taxon>Bacillati</taxon>
        <taxon>Bacillota</taxon>
        <taxon>Clostridia</taxon>
        <taxon>Eubacteriales</taxon>
        <taxon>Candidatus Scatomorpha</taxon>
    </lineage>
</organism>
<accession>A0A9D1G684</accession>
<dbReference type="EMBL" id="DVJS01000206">
    <property type="protein sequence ID" value="HIS97956.1"/>
    <property type="molecule type" value="Genomic_DNA"/>
</dbReference>
<dbReference type="Gene3D" id="3.30.750.24">
    <property type="entry name" value="STAS domain"/>
    <property type="match status" value="1"/>
</dbReference>
<dbReference type="PROSITE" id="PS50801">
    <property type="entry name" value="STAS"/>
    <property type="match status" value="1"/>
</dbReference>
<gene>
    <name evidence="4" type="ORF">IAD42_08280</name>
</gene>
<dbReference type="CDD" id="cd07043">
    <property type="entry name" value="STAS_anti-anti-sigma_factors"/>
    <property type="match status" value="1"/>
</dbReference>
<feature type="domain" description="STAS" evidence="3">
    <location>
        <begin position="1"/>
        <end position="106"/>
    </location>
</feature>
<protein>
    <recommendedName>
        <fullName evidence="2">Anti-sigma factor antagonist</fullName>
    </recommendedName>
</protein>